<keyword evidence="5" id="KW-0012">Acyltransferase</keyword>
<evidence type="ECO:0000256" key="5">
    <source>
        <dbReference type="ARBA" id="ARBA00023315"/>
    </source>
</evidence>
<dbReference type="Pfam" id="PF13480">
    <property type="entry name" value="Acetyltransf_6"/>
    <property type="match status" value="1"/>
</dbReference>
<dbReference type="InterPro" id="IPR038740">
    <property type="entry name" value="BioF2-like_GNAT_dom"/>
</dbReference>
<accession>A0ABP3R1Y5</accession>
<gene>
    <name evidence="8" type="ORF">GCM10009416_41320</name>
</gene>
<evidence type="ECO:0000256" key="2">
    <source>
        <dbReference type="ARBA" id="ARBA00022679"/>
    </source>
</evidence>
<feature type="domain" description="BioF2-like acetyltransferase" evidence="7">
    <location>
        <begin position="157"/>
        <end position="301"/>
    </location>
</feature>
<dbReference type="InterPro" id="IPR016181">
    <property type="entry name" value="Acyl_CoA_acyltransferase"/>
</dbReference>
<keyword evidence="4" id="KW-0573">Peptidoglycan synthesis</keyword>
<dbReference type="PANTHER" id="PTHR36174">
    <property type="entry name" value="LIPID II:GLYCINE GLYCYLTRANSFERASE"/>
    <property type="match status" value="1"/>
</dbReference>
<dbReference type="InterPro" id="IPR003447">
    <property type="entry name" value="FEMABX"/>
</dbReference>
<reference evidence="9" key="1">
    <citation type="journal article" date="2019" name="Int. J. Syst. Evol. Microbiol.">
        <title>The Global Catalogue of Microorganisms (GCM) 10K type strain sequencing project: providing services to taxonomists for standard genome sequencing and annotation.</title>
        <authorList>
            <consortium name="The Broad Institute Genomics Platform"/>
            <consortium name="The Broad Institute Genome Sequencing Center for Infectious Disease"/>
            <person name="Wu L."/>
            <person name="Ma J."/>
        </authorList>
    </citation>
    <scope>NUCLEOTIDE SEQUENCE [LARGE SCALE GENOMIC DNA]</scope>
    <source>
        <strain evidence="9">JCM 9933</strain>
    </source>
</reference>
<dbReference type="InterPro" id="IPR050644">
    <property type="entry name" value="PG_Glycine_Bridge_Synth"/>
</dbReference>
<evidence type="ECO:0000256" key="3">
    <source>
        <dbReference type="ARBA" id="ARBA00022960"/>
    </source>
</evidence>
<organism evidence="8 9">
    <name type="scientific">Craurococcus roseus</name>
    <dbReference type="NCBI Taxonomy" id="77585"/>
    <lineage>
        <taxon>Bacteria</taxon>
        <taxon>Pseudomonadati</taxon>
        <taxon>Pseudomonadota</taxon>
        <taxon>Alphaproteobacteria</taxon>
        <taxon>Acetobacterales</taxon>
        <taxon>Acetobacteraceae</taxon>
        <taxon>Craurococcus</taxon>
    </lineage>
</organism>
<keyword evidence="3" id="KW-0133">Cell shape</keyword>
<keyword evidence="2" id="KW-0808">Transferase</keyword>
<protein>
    <recommendedName>
        <fullName evidence="7">BioF2-like acetyltransferase domain-containing protein</fullName>
    </recommendedName>
</protein>
<name>A0ABP3R1Y5_9PROT</name>
<dbReference type="EMBL" id="BAAAFZ010000068">
    <property type="protein sequence ID" value="GAA0598879.1"/>
    <property type="molecule type" value="Genomic_DNA"/>
</dbReference>
<evidence type="ECO:0000256" key="1">
    <source>
        <dbReference type="ARBA" id="ARBA00009943"/>
    </source>
</evidence>
<comment type="similarity">
    <text evidence="1">Belongs to the FemABX family.</text>
</comment>
<evidence type="ECO:0000313" key="8">
    <source>
        <dbReference type="EMBL" id="GAA0598879.1"/>
    </source>
</evidence>
<proteinExistence type="inferred from homology"/>
<evidence type="ECO:0000259" key="7">
    <source>
        <dbReference type="Pfam" id="PF13480"/>
    </source>
</evidence>
<dbReference type="PROSITE" id="PS51191">
    <property type="entry name" value="FEMABX"/>
    <property type="match status" value="1"/>
</dbReference>
<dbReference type="RefSeq" id="WP_343897300.1">
    <property type="nucleotide sequence ID" value="NZ_BAAAFZ010000068.1"/>
</dbReference>
<dbReference type="SUPFAM" id="SSF55729">
    <property type="entry name" value="Acyl-CoA N-acyltransferases (Nat)"/>
    <property type="match status" value="2"/>
</dbReference>
<evidence type="ECO:0000256" key="6">
    <source>
        <dbReference type="ARBA" id="ARBA00023316"/>
    </source>
</evidence>
<evidence type="ECO:0000313" key="9">
    <source>
        <dbReference type="Proteomes" id="UP001501588"/>
    </source>
</evidence>
<sequence length="333" mass="37151">MMADPRVRDILDRSGWDAAVWGHPRGNIFCSWMWGEYKARLGWNVRRIVISDGAGDALAFIQYQEKVKGFARFVHVQGGPLLTGKGEKQAEAAVGLLLDHLALGRLDLLAADFKHFGSPAGVLAFLAHGFVPVVSSRDHTLEIDLTAGAEAILQGMKRDWRENLRRAERAAALSTRFLADLDERLACFDAFSALYDDLRKRKGFDNNFNAKAYRDLVAADPHHLILEVRDNDTLVHVRIAHLSSERCTDFFAASTEQARVSKAPSIAVWRLIERAISEGCKTFDWGGIDPAGNRGVYDFKRGLSKNVVQSGPLWLYGRIQRLRDAAGAYLAFR</sequence>
<dbReference type="PANTHER" id="PTHR36174:SF1">
    <property type="entry name" value="LIPID II:GLYCINE GLYCYLTRANSFERASE"/>
    <property type="match status" value="1"/>
</dbReference>
<dbReference type="Gene3D" id="3.40.630.30">
    <property type="match status" value="2"/>
</dbReference>
<keyword evidence="9" id="KW-1185">Reference proteome</keyword>
<evidence type="ECO:0000256" key="4">
    <source>
        <dbReference type="ARBA" id="ARBA00022984"/>
    </source>
</evidence>
<keyword evidence="6" id="KW-0961">Cell wall biogenesis/degradation</keyword>
<dbReference type="Proteomes" id="UP001501588">
    <property type="component" value="Unassembled WGS sequence"/>
</dbReference>
<comment type="caution">
    <text evidence="8">The sequence shown here is derived from an EMBL/GenBank/DDBJ whole genome shotgun (WGS) entry which is preliminary data.</text>
</comment>